<feature type="chain" id="PRO_5046022843" evidence="2">
    <location>
        <begin position="24"/>
        <end position="222"/>
    </location>
</feature>
<feature type="compositionally biased region" description="Basic and acidic residues" evidence="1">
    <location>
        <begin position="175"/>
        <end position="190"/>
    </location>
</feature>
<proteinExistence type="predicted"/>
<organism evidence="3 4">
    <name type="scientific">Rangifer tarandus platyrhynchus</name>
    <name type="common">Svalbard reindeer</name>
    <dbReference type="NCBI Taxonomy" id="3082113"/>
    <lineage>
        <taxon>Eukaryota</taxon>
        <taxon>Metazoa</taxon>
        <taxon>Chordata</taxon>
        <taxon>Craniata</taxon>
        <taxon>Vertebrata</taxon>
        <taxon>Euteleostomi</taxon>
        <taxon>Mammalia</taxon>
        <taxon>Eutheria</taxon>
        <taxon>Laurasiatheria</taxon>
        <taxon>Artiodactyla</taxon>
        <taxon>Ruminantia</taxon>
        <taxon>Pecora</taxon>
        <taxon>Cervidae</taxon>
        <taxon>Odocoileinae</taxon>
        <taxon>Rangifer</taxon>
    </lineage>
</organism>
<name>A0ABN8ZUE7_RANTA</name>
<feature type="region of interest" description="Disordered" evidence="1">
    <location>
        <begin position="138"/>
        <end position="200"/>
    </location>
</feature>
<accession>A0ABN8ZUE7</accession>
<evidence type="ECO:0000313" key="3">
    <source>
        <dbReference type="EMBL" id="CAI9177065.1"/>
    </source>
</evidence>
<dbReference type="EMBL" id="OX459942">
    <property type="protein sequence ID" value="CAI9177065.1"/>
    <property type="molecule type" value="Genomic_DNA"/>
</dbReference>
<gene>
    <name evidence="3" type="ORF">MRATA1EN1_LOCUS26027</name>
</gene>
<keyword evidence="4" id="KW-1185">Reference proteome</keyword>
<keyword evidence="2" id="KW-0732">Signal</keyword>
<evidence type="ECO:0000313" key="4">
    <source>
        <dbReference type="Proteomes" id="UP001176941"/>
    </source>
</evidence>
<dbReference type="Proteomes" id="UP001176941">
    <property type="component" value="Chromosome 6"/>
</dbReference>
<feature type="signal peptide" evidence="2">
    <location>
        <begin position="1"/>
        <end position="23"/>
    </location>
</feature>
<sequence>MASDKVTSLSLIIIIISTAPLQGSFDLNVAFLVSSSWCGQRESEERGAKTPGSCLEGSIRKTPLVLLGNGGEERPAPRVFWTLPVSFHPSSPDHRPAWEATTYSGYLVVASSSPGCFPLKIFDLRGLEARSLAELEPPKRDAVMSQGGQTPQALISPRAPRSKRRRPPLSMNVPDRSRKPLSAERAESKDSAGQPNALVISREDLDPPTVFLSFADRLLRVV</sequence>
<evidence type="ECO:0000256" key="1">
    <source>
        <dbReference type="SAM" id="MobiDB-lite"/>
    </source>
</evidence>
<evidence type="ECO:0000256" key="2">
    <source>
        <dbReference type="SAM" id="SignalP"/>
    </source>
</evidence>
<protein>
    <submittedName>
        <fullName evidence="3">Uncharacterized protein</fullName>
    </submittedName>
</protein>
<reference evidence="3" key="1">
    <citation type="submission" date="2023-04" db="EMBL/GenBank/DDBJ databases">
        <authorList>
            <consortium name="ELIXIR-Norway"/>
        </authorList>
    </citation>
    <scope>NUCLEOTIDE SEQUENCE [LARGE SCALE GENOMIC DNA]</scope>
</reference>